<evidence type="ECO:0000313" key="1">
    <source>
        <dbReference type="EMBL" id="AGF84843.1"/>
    </source>
</evidence>
<protein>
    <submittedName>
        <fullName evidence="1">Uncharacterized protein</fullName>
    </submittedName>
</protein>
<keyword evidence="2" id="KW-1185">Reference proteome</keyword>
<proteinExistence type="predicted"/>
<organism evidence="1 2">
    <name type="scientific">Moumouvirus goulette</name>
    <dbReference type="NCBI Taxonomy" id="1247379"/>
    <lineage>
        <taxon>Viruses</taxon>
        <taxon>Varidnaviria</taxon>
        <taxon>Bamfordvirae</taxon>
        <taxon>Nucleocytoviricota</taxon>
        <taxon>Megaviricetes</taxon>
        <taxon>Imitervirales</taxon>
        <taxon>Mimiviridae</taxon>
        <taxon>Megamimivirinae</taxon>
        <taxon>Moumouvirus</taxon>
        <taxon>Moumouvirus goulettemassiliense</taxon>
    </lineage>
</organism>
<gene>
    <name evidence="1" type="ORF">glt_00034</name>
</gene>
<reference evidence="1 2" key="1">
    <citation type="submission" date="2012-10" db="EMBL/GenBank/DDBJ databases">
        <title>Complete genome sequence of Moumouvirus goulette.</title>
        <authorList>
            <person name="Fournous G."/>
            <person name="Bougalmi M."/>
            <person name="Colson P."/>
        </authorList>
    </citation>
    <scope>NUCLEOTIDE SEQUENCE [LARGE SCALE GENOMIC DNA]</scope>
</reference>
<sequence>MKKLNACFKSKFNNNLRFKEGGVYYTFFPTKVYKKLKCVNNDSIFYNEAIATLKIPSGSIIIRPLNTFGEIRTNKIYVEKIEILDDNITNIDDYICQSPSYGDNIYKIGQNIKLIGPLNTSINEVHTSGIHCFLYKEQALKYKLEGYM</sequence>
<name>M1PFS1_9VIRU</name>
<accession>M1PFS1</accession>
<dbReference type="EMBL" id="KC008572">
    <property type="protein sequence ID" value="AGF84843.1"/>
    <property type="molecule type" value="Genomic_DNA"/>
</dbReference>
<evidence type="ECO:0000313" key="2">
    <source>
        <dbReference type="Proteomes" id="UP000241071"/>
    </source>
</evidence>
<dbReference type="Proteomes" id="UP000241071">
    <property type="component" value="Segment"/>
</dbReference>